<reference evidence="4" key="1">
    <citation type="submission" date="2016-06" db="UniProtKB">
        <authorList>
            <consortium name="WormBaseParasite"/>
        </authorList>
    </citation>
    <scope>IDENTIFICATION</scope>
</reference>
<keyword evidence="3" id="KW-1185">Reference proteome</keyword>
<dbReference type="Proteomes" id="UP000271098">
    <property type="component" value="Unassembled WGS sequence"/>
</dbReference>
<feature type="compositionally biased region" description="Low complexity" evidence="1">
    <location>
        <begin position="11"/>
        <end position="23"/>
    </location>
</feature>
<gene>
    <name evidence="2" type="ORF">GPUH_LOCUS832</name>
</gene>
<evidence type="ECO:0000313" key="2">
    <source>
        <dbReference type="EMBL" id="VDK28827.1"/>
    </source>
</evidence>
<feature type="compositionally biased region" description="Polar residues" evidence="1">
    <location>
        <begin position="24"/>
        <end position="34"/>
    </location>
</feature>
<sequence length="131" mass="14175">MLPFASGYDCPSSESSEQPLSSLTATPQTLLSDATSRETTDRICGDNRELTNCAHDNGDLMVPMLKSDGTIVIPRVVHVNDIRNLAGVALELNVLIKSPDEARQFSVKIDCPEFKPSTVMVNGIKTKGVNK</sequence>
<organism evidence="4">
    <name type="scientific">Gongylonema pulchrum</name>
    <dbReference type="NCBI Taxonomy" id="637853"/>
    <lineage>
        <taxon>Eukaryota</taxon>
        <taxon>Metazoa</taxon>
        <taxon>Ecdysozoa</taxon>
        <taxon>Nematoda</taxon>
        <taxon>Chromadorea</taxon>
        <taxon>Rhabditida</taxon>
        <taxon>Spirurina</taxon>
        <taxon>Spiruromorpha</taxon>
        <taxon>Spiruroidea</taxon>
        <taxon>Gongylonematidae</taxon>
        <taxon>Gongylonema</taxon>
    </lineage>
</organism>
<dbReference type="WBParaSite" id="GPUH_0000083201-mRNA-1">
    <property type="protein sequence ID" value="GPUH_0000083201-mRNA-1"/>
    <property type="gene ID" value="GPUH_0000083201"/>
</dbReference>
<evidence type="ECO:0000313" key="3">
    <source>
        <dbReference type="Proteomes" id="UP000271098"/>
    </source>
</evidence>
<dbReference type="EMBL" id="UYRT01000852">
    <property type="protein sequence ID" value="VDK28827.1"/>
    <property type="molecule type" value="Genomic_DNA"/>
</dbReference>
<dbReference type="OrthoDB" id="5824545at2759"/>
<evidence type="ECO:0000313" key="4">
    <source>
        <dbReference type="WBParaSite" id="GPUH_0000083201-mRNA-1"/>
    </source>
</evidence>
<feature type="region of interest" description="Disordered" evidence="1">
    <location>
        <begin position="1"/>
        <end position="43"/>
    </location>
</feature>
<protein>
    <submittedName>
        <fullName evidence="2 4">Uncharacterized protein</fullName>
    </submittedName>
</protein>
<evidence type="ECO:0000256" key="1">
    <source>
        <dbReference type="SAM" id="MobiDB-lite"/>
    </source>
</evidence>
<reference evidence="2 3" key="2">
    <citation type="submission" date="2018-11" db="EMBL/GenBank/DDBJ databases">
        <authorList>
            <consortium name="Pathogen Informatics"/>
        </authorList>
    </citation>
    <scope>NUCLEOTIDE SEQUENCE [LARGE SCALE GENOMIC DNA]</scope>
</reference>
<accession>A0A183CWJ1</accession>
<dbReference type="AlphaFoldDB" id="A0A183CWJ1"/>
<name>A0A183CWJ1_9BILA</name>
<proteinExistence type="predicted"/>